<dbReference type="Proteomes" id="UP000827872">
    <property type="component" value="Linkage Group LG06"/>
</dbReference>
<sequence length="131" mass="14530">MYQTGPYSSKSYCHRLSVSEVLPHQTLLASLCSLPLFTKPADAPGQEVALPSPQAWYCEKSAQGSPGCKAEYTVIVPPELSFTSKPGSGDCVCPVRSRKSRIEFYFFLDRHKCIKFLAFKDICQGEKLPCC</sequence>
<accession>A0ACB8FRM2</accession>
<dbReference type="EMBL" id="CM037619">
    <property type="protein sequence ID" value="KAH8008004.1"/>
    <property type="molecule type" value="Genomic_DNA"/>
</dbReference>
<name>A0ACB8FRM2_9SAUR</name>
<comment type="caution">
    <text evidence="1">The sequence shown here is derived from an EMBL/GenBank/DDBJ whole genome shotgun (WGS) entry which is preliminary data.</text>
</comment>
<gene>
    <name evidence="1" type="ORF">K3G42_027025</name>
</gene>
<keyword evidence="2" id="KW-1185">Reference proteome</keyword>
<evidence type="ECO:0000313" key="1">
    <source>
        <dbReference type="EMBL" id="KAH8008004.1"/>
    </source>
</evidence>
<protein>
    <submittedName>
        <fullName evidence="1">Uncharacterized protein</fullName>
    </submittedName>
</protein>
<organism evidence="1 2">
    <name type="scientific">Sphaerodactylus townsendi</name>
    <dbReference type="NCBI Taxonomy" id="933632"/>
    <lineage>
        <taxon>Eukaryota</taxon>
        <taxon>Metazoa</taxon>
        <taxon>Chordata</taxon>
        <taxon>Craniata</taxon>
        <taxon>Vertebrata</taxon>
        <taxon>Euteleostomi</taxon>
        <taxon>Lepidosauria</taxon>
        <taxon>Squamata</taxon>
        <taxon>Bifurcata</taxon>
        <taxon>Gekkota</taxon>
        <taxon>Sphaerodactylidae</taxon>
        <taxon>Sphaerodactylus</taxon>
    </lineage>
</organism>
<reference evidence="1" key="1">
    <citation type="submission" date="2021-08" db="EMBL/GenBank/DDBJ databases">
        <title>The first chromosome-level gecko genome reveals the dynamic sex chromosomes of Neotropical dwarf geckos (Sphaerodactylidae: Sphaerodactylus).</title>
        <authorList>
            <person name="Pinto B.J."/>
            <person name="Keating S.E."/>
            <person name="Gamble T."/>
        </authorList>
    </citation>
    <scope>NUCLEOTIDE SEQUENCE</scope>
    <source>
        <strain evidence="1">TG3544</strain>
    </source>
</reference>
<proteinExistence type="predicted"/>
<evidence type="ECO:0000313" key="2">
    <source>
        <dbReference type="Proteomes" id="UP000827872"/>
    </source>
</evidence>